<dbReference type="PANTHER" id="PTHR48049">
    <property type="entry name" value="GLYCOSYLTRANSFERASE"/>
    <property type="match status" value="1"/>
</dbReference>
<gene>
    <name evidence="3" type="ORF">CRG98_018128</name>
</gene>
<comment type="similarity">
    <text evidence="1">Belongs to the UDP-glycosyltransferase family.</text>
</comment>
<evidence type="ECO:0000313" key="4">
    <source>
        <dbReference type="Proteomes" id="UP000233551"/>
    </source>
</evidence>
<sequence>MAEIVDHELHIVMFPWLAFGHMIPFIEVAKHMARKGHRISFVSTPQNIDRLPRISPELTTLIDFVKIPLPAVENLPENAEATSDLTYDKVQYLKKAYDLLREPMTRLLESLAPDFVIYDFVPYWLGPIARNLGIKTAMFSIYIAATLRIFDAVEGNASGVSDMHRFGAAEEGADIITLRSSYEVEPEWLKLLEELHQKPVFPVGQLPPPSAGDCNSRDETKSWQRIKQWLDLQRKSSVVYVAFGSEAKPSQDELTKIALGLEKSGLPFFWVLRTQLGSSDTDSVKLPDGFEERVKGRGFVWTTWAPQVSILANDSVGGILTHSGWGSVVEALCFERALILFALLSDQGLNVRFMEEKKMGYPIPRNESDGSFTSDDVAESLRLVLVEEEGKVYRDKAKEMKEVLGNPHLQEQYMDNLLNHMKANRPMTRSNK</sequence>
<dbReference type="InterPro" id="IPR050481">
    <property type="entry name" value="UDP-glycosyltransf_plant"/>
</dbReference>
<dbReference type="PANTHER" id="PTHR48049:SF160">
    <property type="entry name" value="UDP-GLYCOSYLTRANSFERASE 91A1"/>
    <property type="match status" value="1"/>
</dbReference>
<evidence type="ECO:0000256" key="1">
    <source>
        <dbReference type="ARBA" id="ARBA00009995"/>
    </source>
</evidence>
<dbReference type="GO" id="GO:0035251">
    <property type="term" value="F:UDP-glucosyltransferase activity"/>
    <property type="evidence" value="ECO:0007669"/>
    <property type="project" value="InterPro"/>
</dbReference>
<comment type="caution">
    <text evidence="3">The sequence shown here is derived from an EMBL/GenBank/DDBJ whole genome shotgun (WGS) entry which is preliminary data.</text>
</comment>
<dbReference type="CDD" id="cd03784">
    <property type="entry name" value="GT1_Gtf-like"/>
    <property type="match status" value="1"/>
</dbReference>
<accession>A0A2I0JYQ7</accession>
<keyword evidence="2" id="KW-0808">Transferase</keyword>
<keyword evidence="4" id="KW-1185">Reference proteome</keyword>
<name>A0A2I0JYQ7_PUNGR</name>
<dbReference type="SUPFAM" id="SSF53756">
    <property type="entry name" value="UDP-Glycosyltransferase/glycogen phosphorylase"/>
    <property type="match status" value="1"/>
</dbReference>
<evidence type="ECO:0000313" key="3">
    <source>
        <dbReference type="EMBL" id="PKI61445.1"/>
    </source>
</evidence>
<proteinExistence type="inferred from homology"/>
<dbReference type="Proteomes" id="UP000233551">
    <property type="component" value="Unassembled WGS sequence"/>
</dbReference>
<dbReference type="FunFam" id="3.40.50.2000:FF:000037">
    <property type="entry name" value="Glycosyltransferase"/>
    <property type="match status" value="1"/>
</dbReference>
<organism evidence="3 4">
    <name type="scientific">Punica granatum</name>
    <name type="common">Pomegranate</name>
    <dbReference type="NCBI Taxonomy" id="22663"/>
    <lineage>
        <taxon>Eukaryota</taxon>
        <taxon>Viridiplantae</taxon>
        <taxon>Streptophyta</taxon>
        <taxon>Embryophyta</taxon>
        <taxon>Tracheophyta</taxon>
        <taxon>Spermatophyta</taxon>
        <taxon>Magnoliopsida</taxon>
        <taxon>eudicotyledons</taxon>
        <taxon>Gunneridae</taxon>
        <taxon>Pentapetalae</taxon>
        <taxon>rosids</taxon>
        <taxon>malvids</taxon>
        <taxon>Myrtales</taxon>
        <taxon>Lythraceae</taxon>
        <taxon>Punica</taxon>
    </lineage>
</organism>
<protein>
    <recommendedName>
        <fullName evidence="5">UDP-glycosyltransferase 91A1-like</fullName>
    </recommendedName>
</protein>
<evidence type="ECO:0008006" key="5">
    <source>
        <dbReference type="Google" id="ProtNLM"/>
    </source>
</evidence>
<reference evidence="3 4" key="1">
    <citation type="submission" date="2017-11" db="EMBL/GenBank/DDBJ databases">
        <title>De-novo sequencing of pomegranate (Punica granatum L.) genome.</title>
        <authorList>
            <person name="Akparov Z."/>
            <person name="Amiraslanov A."/>
            <person name="Hajiyeva S."/>
            <person name="Abbasov M."/>
            <person name="Kaur K."/>
            <person name="Hamwieh A."/>
            <person name="Solovyev V."/>
            <person name="Salamov A."/>
            <person name="Braich B."/>
            <person name="Kosarev P."/>
            <person name="Mahmoud A."/>
            <person name="Hajiyev E."/>
            <person name="Babayeva S."/>
            <person name="Izzatullayeva V."/>
            <person name="Mammadov A."/>
            <person name="Mammadov A."/>
            <person name="Sharifova S."/>
            <person name="Ojaghi J."/>
            <person name="Eynullazada K."/>
            <person name="Bayramov B."/>
            <person name="Abdulazimova A."/>
            <person name="Shahmuradov I."/>
        </authorList>
    </citation>
    <scope>NUCLEOTIDE SEQUENCE [LARGE SCALE GENOMIC DNA]</scope>
    <source>
        <strain evidence="4">cv. AG2017</strain>
        <tissue evidence="3">Leaf</tissue>
    </source>
</reference>
<dbReference type="AlphaFoldDB" id="A0A2I0JYQ7"/>
<evidence type="ECO:0000256" key="2">
    <source>
        <dbReference type="ARBA" id="ARBA00022679"/>
    </source>
</evidence>
<dbReference type="Pfam" id="PF00201">
    <property type="entry name" value="UDPGT"/>
    <property type="match status" value="1"/>
</dbReference>
<dbReference type="InterPro" id="IPR002213">
    <property type="entry name" value="UDP_glucos_trans"/>
</dbReference>
<dbReference type="EMBL" id="PGOL01001035">
    <property type="protein sequence ID" value="PKI61445.1"/>
    <property type="molecule type" value="Genomic_DNA"/>
</dbReference>
<dbReference type="Gene3D" id="3.40.50.2000">
    <property type="entry name" value="Glycogen Phosphorylase B"/>
    <property type="match status" value="2"/>
</dbReference>